<evidence type="ECO:0000313" key="7">
    <source>
        <dbReference type="EMBL" id="KAE8149535.1"/>
    </source>
</evidence>
<keyword evidence="4" id="KW-0862">Zinc</keyword>
<evidence type="ECO:0000313" key="8">
    <source>
        <dbReference type="Proteomes" id="UP000325780"/>
    </source>
</evidence>
<gene>
    <name evidence="7" type="ORF">BDV25DRAFT_140724</name>
</gene>
<dbReference type="Proteomes" id="UP000325780">
    <property type="component" value="Unassembled WGS sequence"/>
</dbReference>
<feature type="domain" description="C2H2-type" evidence="6">
    <location>
        <begin position="189"/>
        <end position="207"/>
    </location>
</feature>
<dbReference type="AlphaFoldDB" id="A0A5N6TT39"/>
<dbReference type="GO" id="GO:0005634">
    <property type="term" value="C:nucleus"/>
    <property type="evidence" value="ECO:0007669"/>
    <property type="project" value="TreeGrafter"/>
</dbReference>
<accession>A0A5N6TT39</accession>
<protein>
    <recommendedName>
        <fullName evidence="6">C2H2-type domain-containing protein</fullName>
    </recommendedName>
</protein>
<dbReference type="GO" id="GO:0008270">
    <property type="term" value="F:zinc ion binding"/>
    <property type="evidence" value="ECO:0007669"/>
    <property type="project" value="UniProtKB-KW"/>
</dbReference>
<dbReference type="GO" id="GO:0000981">
    <property type="term" value="F:DNA-binding transcription factor activity, RNA polymerase II-specific"/>
    <property type="evidence" value="ECO:0007669"/>
    <property type="project" value="TreeGrafter"/>
</dbReference>
<proteinExistence type="predicted"/>
<dbReference type="InterPro" id="IPR013087">
    <property type="entry name" value="Znf_C2H2_type"/>
</dbReference>
<organism evidence="7 8">
    <name type="scientific">Aspergillus avenaceus</name>
    <dbReference type="NCBI Taxonomy" id="36643"/>
    <lineage>
        <taxon>Eukaryota</taxon>
        <taxon>Fungi</taxon>
        <taxon>Dikarya</taxon>
        <taxon>Ascomycota</taxon>
        <taxon>Pezizomycotina</taxon>
        <taxon>Eurotiomycetes</taxon>
        <taxon>Eurotiomycetidae</taxon>
        <taxon>Eurotiales</taxon>
        <taxon>Aspergillaceae</taxon>
        <taxon>Aspergillus</taxon>
        <taxon>Aspergillus subgen. Circumdati</taxon>
    </lineage>
</organism>
<keyword evidence="3 5" id="KW-0863">Zinc-finger</keyword>
<feature type="domain" description="C2H2-type" evidence="6">
    <location>
        <begin position="104"/>
        <end position="126"/>
    </location>
</feature>
<evidence type="ECO:0000256" key="3">
    <source>
        <dbReference type="ARBA" id="ARBA00022771"/>
    </source>
</evidence>
<dbReference type="InterPro" id="IPR036236">
    <property type="entry name" value="Znf_C2H2_sf"/>
</dbReference>
<keyword evidence="1" id="KW-0479">Metal-binding</keyword>
<dbReference type="Pfam" id="PF00096">
    <property type="entry name" value="zf-C2H2"/>
    <property type="match status" value="1"/>
</dbReference>
<sequence length="242" mass="27905">MAHMCLWCMRAFESREALHLHNENTGRHRLWCGRCEEFFASDDDKAYHINHSSNHFICPRCFADLTSYQALNDHLRKKHHLCFFCELYSSSAEEALEHAVDLHYYCPDCNKYYSDRGALVRHRASHEQTAVQCPRCHHDFRFFSGMVHHLEHNICSVDTEEVRVYELAVRSNVSARCVLPESQGALERYYCESCGRKFMHLSGLCQHAENTAGCMQLAVGNGVLVLLRKVLETALEGTRSGF</sequence>
<dbReference type="PANTHER" id="PTHR24379">
    <property type="entry name" value="KRAB AND ZINC FINGER DOMAIN-CONTAINING"/>
    <property type="match status" value="1"/>
</dbReference>
<dbReference type="PANTHER" id="PTHR24379:SF127">
    <property type="entry name" value="BLOODY FINGERS-RELATED"/>
    <property type="match status" value="1"/>
</dbReference>
<keyword evidence="8" id="KW-1185">Reference proteome</keyword>
<keyword evidence="2" id="KW-0677">Repeat</keyword>
<evidence type="ECO:0000256" key="4">
    <source>
        <dbReference type="ARBA" id="ARBA00022833"/>
    </source>
</evidence>
<dbReference type="PROSITE" id="PS50157">
    <property type="entry name" value="ZINC_FINGER_C2H2_2"/>
    <property type="match status" value="2"/>
</dbReference>
<dbReference type="EMBL" id="ML742120">
    <property type="protein sequence ID" value="KAE8149535.1"/>
    <property type="molecule type" value="Genomic_DNA"/>
</dbReference>
<dbReference type="PROSITE" id="PS00028">
    <property type="entry name" value="ZINC_FINGER_C2H2_1"/>
    <property type="match status" value="1"/>
</dbReference>
<dbReference type="OrthoDB" id="6105938at2759"/>
<dbReference type="Gene3D" id="3.30.160.60">
    <property type="entry name" value="Classic Zinc Finger"/>
    <property type="match status" value="1"/>
</dbReference>
<evidence type="ECO:0000259" key="6">
    <source>
        <dbReference type="PROSITE" id="PS50157"/>
    </source>
</evidence>
<dbReference type="SUPFAM" id="SSF57667">
    <property type="entry name" value="beta-beta-alpha zinc fingers"/>
    <property type="match status" value="1"/>
</dbReference>
<evidence type="ECO:0000256" key="2">
    <source>
        <dbReference type="ARBA" id="ARBA00022737"/>
    </source>
</evidence>
<evidence type="ECO:0000256" key="1">
    <source>
        <dbReference type="ARBA" id="ARBA00022723"/>
    </source>
</evidence>
<reference evidence="7 8" key="1">
    <citation type="submission" date="2019-04" db="EMBL/GenBank/DDBJ databases">
        <title>Friends and foes A comparative genomics study of 23 Aspergillus species from section Flavi.</title>
        <authorList>
            <consortium name="DOE Joint Genome Institute"/>
            <person name="Kjaerbolling I."/>
            <person name="Vesth T."/>
            <person name="Frisvad J.C."/>
            <person name="Nybo J.L."/>
            <person name="Theobald S."/>
            <person name="Kildgaard S."/>
            <person name="Isbrandt T."/>
            <person name="Kuo A."/>
            <person name="Sato A."/>
            <person name="Lyhne E.K."/>
            <person name="Kogle M.E."/>
            <person name="Wiebenga A."/>
            <person name="Kun R.S."/>
            <person name="Lubbers R.J."/>
            <person name="Makela M.R."/>
            <person name="Barry K."/>
            <person name="Chovatia M."/>
            <person name="Clum A."/>
            <person name="Daum C."/>
            <person name="Haridas S."/>
            <person name="He G."/>
            <person name="LaButti K."/>
            <person name="Lipzen A."/>
            <person name="Mondo S."/>
            <person name="Riley R."/>
            <person name="Salamov A."/>
            <person name="Simmons B.A."/>
            <person name="Magnuson J.K."/>
            <person name="Henrissat B."/>
            <person name="Mortensen U.H."/>
            <person name="Larsen T.O."/>
            <person name="Devries R.P."/>
            <person name="Grigoriev I.V."/>
            <person name="Machida M."/>
            <person name="Baker S.E."/>
            <person name="Andersen M.R."/>
        </authorList>
    </citation>
    <scope>NUCLEOTIDE SEQUENCE [LARGE SCALE GENOMIC DNA]</scope>
    <source>
        <strain evidence="7 8">IBT 18842</strain>
    </source>
</reference>
<name>A0A5N6TT39_ASPAV</name>
<dbReference type="SMART" id="SM00355">
    <property type="entry name" value="ZnF_C2H2"/>
    <property type="match status" value="6"/>
</dbReference>
<evidence type="ECO:0000256" key="5">
    <source>
        <dbReference type="PROSITE-ProRule" id="PRU00042"/>
    </source>
</evidence>
<dbReference type="GO" id="GO:0000977">
    <property type="term" value="F:RNA polymerase II transcription regulatory region sequence-specific DNA binding"/>
    <property type="evidence" value="ECO:0007669"/>
    <property type="project" value="TreeGrafter"/>
</dbReference>